<gene>
    <name evidence="1" type="ORF">SAMN05192556_108114</name>
</gene>
<name>A0A1M6YAH0_9GAMM</name>
<organism evidence="1 2">
    <name type="scientific">Halomonas caseinilytica</name>
    <dbReference type="NCBI Taxonomy" id="438744"/>
    <lineage>
        <taxon>Bacteria</taxon>
        <taxon>Pseudomonadati</taxon>
        <taxon>Pseudomonadota</taxon>
        <taxon>Gammaproteobacteria</taxon>
        <taxon>Oceanospirillales</taxon>
        <taxon>Halomonadaceae</taxon>
        <taxon>Halomonas</taxon>
    </lineage>
</organism>
<accession>A0A1M6YAH0</accession>
<sequence>MAIEVHTVHQLKGNTPRTKLHHLYKTVCRRGINVHLTKDDILITPAVMSIMLQRRPEDLDRGDSLALRKLLGLRHDREASSCLGPVDEAFRADTRVMEDAVSLFYLLVGEKGEEDHSARPPS</sequence>
<evidence type="ECO:0000313" key="2">
    <source>
        <dbReference type="Proteomes" id="UP000184248"/>
    </source>
</evidence>
<protein>
    <submittedName>
        <fullName evidence="1">Uncharacterized protein</fullName>
    </submittedName>
</protein>
<dbReference type="Proteomes" id="UP000184248">
    <property type="component" value="Unassembled WGS sequence"/>
</dbReference>
<keyword evidence="2" id="KW-1185">Reference proteome</keyword>
<dbReference type="AlphaFoldDB" id="A0A1M6YAH0"/>
<proteinExistence type="predicted"/>
<evidence type="ECO:0000313" key="1">
    <source>
        <dbReference type="EMBL" id="SHL15277.1"/>
    </source>
</evidence>
<dbReference type="EMBL" id="FRAL01000008">
    <property type="protein sequence ID" value="SHL15277.1"/>
    <property type="molecule type" value="Genomic_DNA"/>
</dbReference>
<reference evidence="2" key="1">
    <citation type="submission" date="2016-11" db="EMBL/GenBank/DDBJ databases">
        <authorList>
            <person name="Varghese N."/>
            <person name="Submissions S."/>
        </authorList>
    </citation>
    <scope>NUCLEOTIDE SEQUENCE [LARGE SCALE GENOMIC DNA]</scope>
    <source>
        <strain evidence="2">ALO Sharm</strain>
    </source>
</reference>